<proteinExistence type="predicted"/>
<evidence type="ECO:0000313" key="4">
    <source>
        <dbReference type="Proteomes" id="UP001338582"/>
    </source>
</evidence>
<dbReference type="GeneID" id="88173119"/>
<dbReference type="GO" id="GO:0006974">
    <property type="term" value="P:DNA damage response"/>
    <property type="evidence" value="ECO:0007669"/>
    <property type="project" value="InterPro"/>
</dbReference>
<accession>A0AAX4H8M2</accession>
<keyword evidence="4" id="KW-1185">Reference proteome</keyword>
<evidence type="ECO:0000313" key="3">
    <source>
        <dbReference type="EMBL" id="WPK24764.1"/>
    </source>
</evidence>
<protein>
    <recommendedName>
        <fullName evidence="2">Chromosome segregation in meiosis protein 3 domain-containing protein</fullName>
    </recommendedName>
</protein>
<sequence>MESQEQDALGLEQPMKLGRVSRIPKLTDDLLFDNIRGLPQVRNNYTKLSALLKRLDRVNGDKIKKAGSKTAARQLKLACATEKLQKVVLFYQLWCHGLFPRATFKDCIQMLRNHKSFALKEYRRGLISSEIHRLKVEKGIIAEDNPSENDLDDDELYLAPQSLAAEDAATTESNGHSSAEPVPAVDDEDDWGFLSIRRTNQLFVGDDEEEDELGLTQNPVNKASGRNKVLDDDDDDDELDELNDDDDDFQKVILQSQNLQTQQNLEPDLADFEEQASDHENELEIMREMGM</sequence>
<dbReference type="KEGG" id="asau:88173119"/>
<feature type="domain" description="Chromosome segregation in meiosis protein 3" evidence="2">
    <location>
        <begin position="25"/>
        <end position="130"/>
    </location>
</feature>
<feature type="region of interest" description="Disordered" evidence="1">
    <location>
        <begin position="167"/>
        <end position="188"/>
    </location>
</feature>
<reference evidence="3 4" key="1">
    <citation type="submission" date="2023-10" db="EMBL/GenBank/DDBJ databases">
        <title>Draft Genome Sequence of Candida saopaulonensis from a very Premature Infant with Sepsis.</title>
        <authorList>
            <person name="Ning Y."/>
            <person name="Dai R."/>
            <person name="Xiao M."/>
            <person name="Xu Y."/>
            <person name="Yan Q."/>
            <person name="Zhang L."/>
        </authorList>
    </citation>
    <scope>NUCLEOTIDE SEQUENCE [LARGE SCALE GENOMIC DNA]</scope>
    <source>
        <strain evidence="3 4">19XY460</strain>
    </source>
</reference>
<feature type="compositionally biased region" description="Acidic residues" evidence="1">
    <location>
        <begin position="231"/>
        <end position="246"/>
    </location>
</feature>
<dbReference type="Proteomes" id="UP001338582">
    <property type="component" value="Chromosome 2"/>
</dbReference>
<dbReference type="InterPro" id="IPR012923">
    <property type="entry name" value="Csm3"/>
</dbReference>
<dbReference type="GO" id="GO:0005634">
    <property type="term" value="C:nucleus"/>
    <property type="evidence" value="ECO:0007669"/>
    <property type="project" value="InterPro"/>
</dbReference>
<organism evidence="3 4">
    <name type="scientific">Australozyma saopauloensis</name>
    <dbReference type="NCBI Taxonomy" id="291208"/>
    <lineage>
        <taxon>Eukaryota</taxon>
        <taxon>Fungi</taxon>
        <taxon>Dikarya</taxon>
        <taxon>Ascomycota</taxon>
        <taxon>Saccharomycotina</taxon>
        <taxon>Pichiomycetes</taxon>
        <taxon>Metschnikowiaceae</taxon>
        <taxon>Australozyma</taxon>
    </lineage>
</organism>
<gene>
    <name evidence="3" type="ORF">PUMCH_002054</name>
</gene>
<dbReference type="GO" id="GO:0031297">
    <property type="term" value="P:replication fork processing"/>
    <property type="evidence" value="ECO:0007669"/>
    <property type="project" value="InterPro"/>
</dbReference>
<dbReference type="AlphaFoldDB" id="A0AAX4H8M2"/>
<name>A0AAX4H8M2_9ASCO</name>
<evidence type="ECO:0000259" key="2">
    <source>
        <dbReference type="Pfam" id="PF07962"/>
    </source>
</evidence>
<feature type="region of interest" description="Disordered" evidence="1">
    <location>
        <begin position="205"/>
        <end position="246"/>
    </location>
</feature>
<dbReference type="RefSeq" id="XP_062877147.1">
    <property type="nucleotide sequence ID" value="XM_063021077.1"/>
</dbReference>
<dbReference type="EMBL" id="CP138895">
    <property type="protein sequence ID" value="WPK24764.1"/>
    <property type="molecule type" value="Genomic_DNA"/>
</dbReference>
<evidence type="ECO:0000256" key="1">
    <source>
        <dbReference type="SAM" id="MobiDB-lite"/>
    </source>
</evidence>
<dbReference type="Pfam" id="PF07962">
    <property type="entry name" value="Swi3"/>
    <property type="match status" value="1"/>
</dbReference>